<dbReference type="Gene3D" id="1.10.443.10">
    <property type="entry name" value="Intergrase catalytic core"/>
    <property type="match status" value="1"/>
</dbReference>
<evidence type="ECO:0000313" key="3">
    <source>
        <dbReference type="EMBL" id="ELZ92648.1"/>
    </source>
</evidence>
<organism evidence="3 4">
    <name type="scientific">Haloferax sulfurifontis ATCC BAA-897</name>
    <dbReference type="NCBI Taxonomy" id="662480"/>
    <lineage>
        <taxon>Archaea</taxon>
        <taxon>Methanobacteriati</taxon>
        <taxon>Methanobacteriota</taxon>
        <taxon>Stenosarchaea group</taxon>
        <taxon>Halobacteria</taxon>
        <taxon>Halobacteriales</taxon>
        <taxon>Haloferacaceae</taxon>
        <taxon>Haloferax</taxon>
    </lineage>
</organism>
<dbReference type="PANTHER" id="PTHR30349:SF87">
    <property type="entry name" value="TRANSPOSASE A"/>
    <property type="match status" value="1"/>
</dbReference>
<dbReference type="PATRIC" id="fig|662480.6.peg.2082"/>
<keyword evidence="1" id="KW-0233">DNA recombination</keyword>
<dbReference type="InterPro" id="IPR013762">
    <property type="entry name" value="Integrase-like_cat_sf"/>
</dbReference>
<dbReference type="AlphaFoldDB" id="M0I9Y0"/>
<name>M0I9Y0_9EURY</name>
<evidence type="ECO:0000256" key="1">
    <source>
        <dbReference type="ARBA" id="ARBA00023172"/>
    </source>
</evidence>
<dbReference type="InterPro" id="IPR011010">
    <property type="entry name" value="DNA_brk_join_enz"/>
</dbReference>
<keyword evidence="4" id="KW-1185">Reference proteome</keyword>
<dbReference type="InterPro" id="IPR050090">
    <property type="entry name" value="Tyrosine_recombinase_XerCD"/>
</dbReference>
<dbReference type="EMBL" id="AOLM01000019">
    <property type="protein sequence ID" value="ELZ92648.1"/>
    <property type="molecule type" value="Genomic_DNA"/>
</dbReference>
<protein>
    <submittedName>
        <fullName evidence="3">Integrase family protein</fullName>
    </submittedName>
</protein>
<sequence length="418" mass="47213">MRDKSNALEALRARIRDSEELTDEDRDVLIAFSDEMYLLSSTYSNHRHEKLLRHCTRIGEEVGGLADALQTEEAAKEIVRWINRTYENEETNRDYRIALRVCARRTTEGDEIPESVGWVPSGTSKNYDPAPKPANMLHWEDDVLPMIETTHNSRDAALIAVAWDSGARSGELQALQVGDVTDHRHGLQITVQGKTGQRTVTLFTSPPYLKQWLQNHPDRKNATAPLWSKLHEGDELSYNGFTKILRRAAKNADVEKPVTLTNFRKSSASYLASRGVNQATLEAHHGWKRGSRVAARYVSVFSDASDTELARAHGLDVSEEEPDPIAPLECPRCGRETPREEEFCVWCHQAVDPGAAQTIRDRELSLRKSVMRLIRDDPGLVDEVQQAQDLLTVLEDRPDLADDAEQFRQALVEFDGEH</sequence>
<proteinExistence type="predicted"/>
<feature type="domain" description="Tyr recombinase" evidence="2">
    <location>
        <begin position="131"/>
        <end position="311"/>
    </location>
</feature>
<dbReference type="PROSITE" id="PS51898">
    <property type="entry name" value="TYR_RECOMBINASE"/>
    <property type="match status" value="1"/>
</dbReference>
<dbReference type="Pfam" id="PF00589">
    <property type="entry name" value="Phage_integrase"/>
    <property type="match status" value="1"/>
</dbReference>
<comment type="caution">
    <text evidence="3">The sequence shown here is derived from an EMBL/GenBank/DDBJ whole genome shotgun (WGS) entry which is preliminary data.</text>
</comment>
<dbReference type="GO" id="GO:0003677">
    <property type="term" value="F:DNA binding"/>
    <property type="evidence" value="ECO:0007669"/>
    <property type="project" value="InterPro"/>
</dbReference>
<dbReference type="GO" id="GO:0006310">
    <property type="term" value="P:DNA recombination"/>
    <property type="evidence" value="ECO:0007669"/>
    <property type="project" value="UniProtKB-KW"/>
</dbReference>
<dbReference type="InterPro" id="IPR002104">
    <property type="entry name" value="Integrase_catalytic"/>
</dbReference>
<gene>
    <name evidence="3" type="ORF">C441_10528</name>
</gene>
<dbReference type="Proteomes" id="UP000011508">
    <property type="component" value="Unassembled WGS sequence"/>
</dbReference>
<dbReference type="CDD" id="cd00397">
    <property type="entry name" value="DNA_BRE_C"/>
    <property type="match status" value="1"/>
</dbReference>
<evidence type="ECO:0000313" key="4">
    <source>
        <dbReference type="Proteomes" id="UP000011508"/>
    </source>
</evidence>
<dbReference type="OrthoDB" id="144892at2157"/>
<dbReference type="GO" id="GO:0015074">
    <property type="term" value="P:DNA integration"/>
    <property type="evidence" value="ECO:0007669"/>
    <property type="project" value="InterPro"/>
</dbReference>
<reference evidence="3 4" key="1">
    <citation type="journal article" date="2014" name="PLoS Genet.">
        <title>Phylogenetically driven sequencing of extremely halophilic archaea reveals strategies for static and dynamic osmo-response.</title>
        <authorList>
            <person name="Becker E.A."/>
            <person name="Seitzer P.M."/>
            <person name="Tritt A."/>
            <person name="Larsen D."/>
            <person name="Krusor M."/>
            <person name="Yao A.I."/>
            <person name="Wu D."/>
            <person name="Madern D."/>
            <person name="Eisen J.A."/>
            <person name="Darling A.E."/>
            <person name="Facciotti M.T."/>
        </authorList>
    </citation>
    <scope>NUCLEOTIDE SEQUENCE [LARGE SCALE GENOMIC DNA]</scope>
    <source>
        <strain evidence="3 4">ATCC BAA-897</strain>
    </source>
</reference>
<dbReference type="RefSeq" id="WP_007275028.1">
    <property type="nucleotide sequence ID" value="NZ_AOLM01000019.1"/>
</dbReference>
<accession>M0I9Y0</accession>
<evidence type="ECO:0000259" key="2">
    <source>
        <dbReference type="PROSITE" id="PS51898"/>
    </source>
</evidence>
<dbReference type="SUPFAM" id="SSF56349">
    <property type="entry name" value="DNA breaking-rejoining enzymes"/>
    <property type="match status" value="1"/>
</dbReference>
<dbReference type="PANTHER" id="PTHR30349">
    <property type="entry name" value="PHAGE INTEGRASE-RELATED"/>
    <property type="match status" value="1"/>
</dbReference>